<dbReference type="Proteomes" id="UP000502035">
    <property type="component" value="Chromosome"/>
</dbReference>
<keyword evidence="2" id="KW-0238">DNA-binding</keyword>
<dbReference type="GO" id="GO:0003677">
    <property type="term" value="F:DNA binding"/>
    <property type="evidence" value="ECO:0007669"/>
    <property type="project" value="UniProtKB-KW"/>
</dbReference>
<evidence type="ECO:0000256" key="1">
    <source>
        <dbReference type="ARBA" id="ARBA00023015"/>
    </source>
</evidence>
<reference evidence="5 6" key="1">
    <citation type="submission" date="2020-03" db="EMBL/GenBank/DDBJ databases">
        <title>Nocardioides sp. nov., isolated from fish.</title>
        <authorList>
            <person name="Hyun D.-W."/>
            <person name="Bae J.-W."/>
        </authorList>
    </citation>
    <scope>NUCLEOTIDE SEQUENCE [LARGE SCALE GENOMIC DNA]</scope>
    <source>
        <strain evidence="5 6">HDW12A</strain>
    </source>
</reference>
<keyword evidence="3" id="KW-0804">Transcription</keyword>
<dbReference type="InterPro" id="IPR000835">
    <property type="entry name" value="HTH_MarR-typ"/>
</dbReference>
<dbReference type="InterPro" id="IPR023187">
    <property type="entry name" value="Tscrpt_reg_MarR-type_CS"/>
</dbReference>
<dbReference type="GO" id="GO:0003700">
    <property type="term" value="F:DNA-binding transcription factor activity"/>
    <property type="evidence" value="ECO:0007669"/>
    <property type="project" value="InterPro"/>
</dbReference>
<gene>
    <name evidence="5" type="ORF">G7071_10650</name>
</gene>
<dbReference type="InterPro" id="IPR039422">
    <property type="entry name" value="MarR/SlyA-like"/>
</dbReference>
<sequence length="163" mass="18062">MSRDPITDAHRQWVAHGWDDAADGMAMVTSVVRVQQLLMERIDAALRPLDLTFARYEVLRLLSFVRSGELPMARLGSLLQVHPTSVTSAVTRLERQGHVERRRGQDDGRVVLATITTSGRDVVERATDALNAHVFTEPGLPADEVRRLTEALTSLRAGLGEQL</sequence>
<name>A0A6G7YGA7_9ACTN</name>
<dbReference type="SMART" id="SM00347">
    <property type="entry name" value="HTH_MARR"/>
    <property type="match status" value="1"/>
</dbReference>
<evidence type="ECO:0000259" key="4">
    <source>
        <dbReference type="PROSITE" id="PS50995"/>
    </source>
</evidence>
<protein>
    <submittedName>
        <fullName evidence="5">MarR family transcriptional regulator</fullName>
    </submittedName>
</protein>
<evidence type="ECO:0000256" key="3">
    <source>
        <dbReference type="ARBA" id="ARBA00023163"/>
    </source>
</evidence>
<dbReference type="EMBL" id="CP049866">
    <property type="protein sequence ID" value="QIK75833.1"/>
    <property type="molecule type" value="Genomic_DNA"/>
</dbReference>
<feature type="domain" description="HTH marR-type" evidence="4">
    <location>
        <begin position="24"/>
        <end position="157"/>
    </location>
</feature>
<organism evidence="5 6">
    <name type="scientific">Nocardioides piscis</name>
    <dbReference type="NCBI Taxonomy" id="2714938"/>
    <lineage>
        <taxon>Bacteria</taxon>
        <taxon>Bacillati</taxon>
        <taxon>Actinomycetota</taxon>
        <taxon>Actinomycetes</taxon>
        <taxon>Propionibacteriales</taxon>
        <taxon>Nocardioidaceae</taxon>
        <taxon>Nocardioides</taxon>
    </lineage>
</organism>
<dbReference type="PANTHER" id="PTHR33164:SF101">
    <property type="entry name" value="TRANSCRIPTIONAL REPRESSOR MPRA"/>
    <property type="match status" value="1"/>
</dbReference>
<dbReference type="PROSITE" id="PS50995">
    <property type="entry name" value="HTH_MARR_2"/>
    <property type="match status" value="1"/>
</dbReference>
<dbReference type="Gene3D" id="1.10.10.10">
    <property type="entry name" value="Winged helix-like DNA-binding domain superfamily/Winged helix DNA-binding domain"/>
    <property type="match status" value="1"/>
</dbReference>
<keyword evidence="6" id="KW-1185">Reference proteome</keyword>
<evidence type="ECO:0000313" key="6">
    <source>
        <dbReference type="Proteomes" id="UP000502035"/>
    </source>
</evidence>
<dbReference type="AlphaFoldDB" id="A0A6G7YGA7"/>
<dbReference type="Pfam" id="PF01047">
    <property type="entry name" value="MarR"/>
    <property type="match status" value="1"/>
</dbReference>
<accession>A0A6G7YGA7</accession>
<dbReference type="SUPFAM" id="SSF46785">
    <property type="entry name" value="Winged helix' DNA-binding domain"/>
    <property type="match status" value="1"/>
</dbReference>
<dbReference type="InterPro" id="IPR036388">
    <property type="entry name" value="WH-like_DNA-bd_sf"/>
</dbReference>
<dbReference type="GO" id="GO:0006950">
    <property type="term" value="P:response to stress"/>
    <property type="evidence" value="ECO:0007669"/>
    <property type="project" value="TreeGrafter"/>
</dbReference>
<keyword evidence="1" id="KW-0805">Transcription regulation</keyword>
<dbReference type="PANTHER" id="PTHR33164">
    <property type="entry name" value="TRANSCRIPTIONAL REGULATOR, MARR FAMILY"/>
    <property type="match status" value="1"/>
</dbReference>
<dbReference type="RefSeq" id="WP_166318332.1">
    <property type="nucleotide sequence ID" value="NZ_CP049866.1"/>
</dbReference>
<evidence type="ECO:0000256" key="2">
    <source>
        <dbReference type="ARBA" id="ARBA00023125"/>
    </source>
</evidence>
<dbReference type="PROSITE" id="PS01117">
    <property type="entry name" value="HTH_MARR_1"/>
    <property type="match status" value="1"/>
</dbReference>
<evidence type="ECO:0000313" key="5">
    <source>
        <dbReference type="EMBL" id="QIK75833.1"/>
    </source>
</evidence>
<dbReference type="InterPro" id="IPR036390">
    <property type="entry name" value="WH_DNA-bd_sf"/>
</dbReference>
<dbReference type="KEGG" id="npi:G7071_10650"/>
<proteinExistence type="predicted"/>